<dbReference type="PANTHER" id="PTHR46090">
    <property type="entry name" value="ADP-RIBOSYLATION FACTOR-LIKE PROTEIN 13B"/>
    <property type="match status" value="1"/>
</dbReference>
<gene>
    <name evidence="2" type="ORF">ANANG_G00066210</name>
</gene>
<evidence type="ECO:0000313" key="3">
    <source>
        <dbReference type="Proteomes" id="UP001044222"/>
    </source>
</evidence>
<name>A0A9D3MPS0_ANGAN</name>
<keyword evidence="3" id="KW-1185">Reference proteome</keyword>
<proteinExistence type="predicted"/>
<dbReference type="Gene3D" id="3.40.50.300">
    <property type="entry name" value="P-loop containing nucleotide triphosphate hydrolases"/>
    <property type="match status" value="1"/>
</dbReference>
<sequence>MPIGKKAIQGGLEWLLKTVGIGYNIINERVQKDTAEQREQEDKYRKERAERVRKIREERERREQEEAEQEEAEGKTAELDQGEKSIMGNPVQSFGDIIPEMVTKKTESKDHSPKRKRKLSFWRKNRVAPLTPSCDGGTCHCKSLTPLLCPDPS</sequence>
<dbReference type="AlphaFoldDB" id="A0A9D3MPS0"/>
<dbReference type="Proteomes" id="UP001044222">
    <property type="component" value="Unassembled WGS sequence"/>
</dbReference>
<accession>A0A9D3MPS0</accession>
<evidence type="ECO:0000256" key="1">
    <source>
        <dbReference type="SAM" id="MobiDB-lite"/>
    </source>
</evidence>
<dbReference type="EMBL" id="JAFIRN010000003">
    <property type="protein sequence ID" value="KAG5852781.1"/>
    <property type="molecule type" value="Genomic_DNA"/>
</dbReference>
<feature type="compositionally biased region" description="Basic and acidic residues" evidence="1">
    <location>
        <begin position="72"/>
        <end position="83"/>
    </location>
</feature>
<comment type="caution">
    <text evidence="2">The sequence shown here is derived from an EMBL/GenBank/DDBJ whole genome shotgun (WGS) entry which is preliminary data.</text>
</comment>
<feature type="compositionally biased region" description="Basic and acidic residues" evidence="1">
    <location>
        <begin position="102"/>
        <end position="111"/>
    </location>
</feature>
<organism evidence="2 3">
    <name type="scientific">Anguilla anguilla</name>
    <name type="common">European freshwater eel</name>
    <name type="synonym">Muraena anguilla</name>
    <dbReference type="NCBI Taxonomy" id="7936"/>
    <lineage>
        <taxon>Eukaryota</taxon>
        <taxon>Metazoa</taxon>
        <taxon>Chordata</taxon>
        <taxon>Craniata</taxon>
        <taxon>Vertebrata</taxon>
        <taxon>Euteleostomi</taxon>
        <taxon>Actinopterygii</taxon>
        <taxon>Neopterygii</taxon>
        <taxon>Teleostei</taxon>
        <taxon>Anguilliformes</taxon>
        <taxon>Anguillidae</taxon>
        <taxon>Anguilla</taxon>
    </lineage>
</organism>
<feature type="region of interest" description="Disordered" evidence="1">
    <location>
        <begin position="28"/>
        <end position="122"/>
    </location>
</feature>
<reference evidence="2" key="1">
    <citation type="submission" date="2021-01" db="EMBL/GenBank/DDBJ databases">
        <title>A chromosome-scale assembly of European eel, Anguilla anguilla.</title>
        <authorList>
            <person name="Henkel C."/>
            <person name="Jong-Raadsen S.A."/>
            <person name="Dufour S."/>
            <person name="Weltzien F.-A."/>
            <person name="Palstra A.P."/>
            <person name="Pelster B."/>
            <person name="Spaink H.P."/>
            <person name="Van Den Thillart G.E."/>
            <person name="Jansen H."/>
            <person name="Zahm M."/>
            <person name="Klopp C."/>
            <person name="Cedric C."/>
            <person name="Louis A."/>
            <person name="Berthelot C."/>
            <person name="Parey E."/>
            <person name="Roest Crollius H."/>
            <person name="Montfort J."/>
            <person name="Robinson-Rechavi M."/>
            <person name="Bucao C."/>
            <person name="Bouchez O."/>
            <person name="Gislard M."/>
            <person name="Lluch J."/>
            <person name="Milhes M."/>
            <person name="Lampietro C."/>
            <person name="Lopez Roques C."/>
            <person name="Donnadieu C."/>
            <person name="Braasch I."/>
            <person name="Desvignes T."/>
            <person name="Postlethwait J."/>
            <person name="Bobe J."/>
            <person name="Guiguen Y."/>
            <person name="Dirks R."/>
        </authorList>
    </citation>
    <scope>NUCLEOTIDE SEQUENCE</scope>
    <source>
        <strain evidence="2">Tag_6206</strain>
        <tissue evidence="2">Liver</tissue>
    </source>
</reference>
<dbReference type="PANTHER" id="PTHR46090:SF2">
    <property type="entry name" value="ADP-RIBOSYLATION FACTOR-LIKE PROTEIN 13B"/>
    <property type="match status" value="1"/>
</dbReference>
<protein>
    <submittedName>
        <fullName evidence="2">Uncharacterized protein</fullName>
    </submittedName>
</protein>
<dbReference type="InterPro" id="IPR027417">
    <property type="entry name" value="P-loop_NTPase"/>
</dbReference>
<feature type="compositionally biased region" description="Basic residues" evidence="1">
    <location>
        <begin position="112"/>
        <end position="122"/>
    </location>
</feature>
<evidence type="ECO:0000313" key="2">
    <source>
        <dbReference type="EMBL" id="KAG5852781.1"/>
    </source>
</evidence>
<dbReference type="InterPro" id="IPR051995">
    <property type="entry name" value="Ciliary_GTPase"/>
</dbReference>
<feature type="compositionally biased region" description="Basic and acidic residues" evidence="1">
    <location>
        <begin position="29"/>
        <end position="64"/>
    </location>
</feature>